<dbReference type="VEuPathDB" id="FungiDB:PSHT_08373"/>
<dbReference type="Proteomes" id="UP000239156">
    <property type="component" value="Unassembled WGS sequence"/>
</dbReference>
<comment type="caution">
    <text evidence="1">The sequence shown here is derived from an EMBL/GenBank/DDBJ whole genome shotgun (WGS) entry which is preliminary data.</text>
</comment>
<evidence type="ECO:0000313" key="2">
    <source>
        <dbReference type="Proteomes" id="UP000239156"/>
    </source>
</evidence>
<dbReference type="AlphaFoldDB" id="A0A2S4VE62"/>
<proteinExistence type="predicted"/>
<organism evidence="1 2">
    <name type="scientific">Puccinia striiformis</name>
    <dbReference type="NCBI Taxonomy" id="27350"/>
    <lineage>
        <taxon>Eukaryota</taxon>
        <taxon>Fungi</taxon>
        <taxon>Dikarya</taxon>
        <taxon>Basidiomycota</taxon>
        <taxon>Pucciniomycotina</taxon>
        <taxon>Pucciniomycetes</taxon>
        <taxon>Pucciniales</taxon>
        <taxon>Pucciniaceae</taxon>
        <taxon>Puccinia</taxon>
    </lineage>
</organism>
<reference evidence="1" key="1">
    <citation type="submission" date="2017-12" db="EMBL/GenBank/DDBJ databases">
        <title>Gene loss provides genomic basis for host adaptation in cereal stripe rust fungi.</title>
        <authorList>
            <person name="Xia C."/>
        </authorList>
    </citation>
    <scope>NUCLEOTIDE SEQUENCE [LARGE SCALE GENOMIC DNA]</scope>
    <source>
        <strain evidence="1">93-210</strain>
    </source>
</reference>
<accession>A0A2S4VE62</accession>
<dbReference type="EMBL" id="PKSL01000071">
    <property type="protein sequence ID" value="POW07788.1"/>
    <property type="molecule type" value="Genomic_DNA"/>
</dbReference>
<name>A0A2S4VE62_9BASI</name>
<keyword evidence="2" id="KW-1185">Reference proteome</keyword>
<evidence type="ECO:0000313" key="1">
    <source>
        <dbReference type="EMBL" id="POW07788.1"/>
    </source>
</evidence>
<protein>
    <submittedName>
        <fullName evidence="1">Uncharacterized protein</fullName>
    </submittedName>
</protein>
<sequence length="80" mass="8686">MANSLAKSMMVSGAAPCMEIGTAHSGDDLVADLCRNRPEIPIRPARAGSAGRRTPLHNVHTSRGAEVTLRTYLWRRPMNS</sequence>
<gene>
    <name evidence="1" type="ORF">PSTT_08007</name>
</gene>
<dbReference type="VEuPathDB" id="FungiDB:PSTT_08007"/>